<evidence type="ECO:0000313" key="6">
    <source>
        <dbReference type="Proteomes" id="UP000036681"/>
    </source>
</evidence>
<keyword evidence="4 5" id="KW-0472">Membrane</keyword>
<keyword evidence="3 5" id="KW-1133">Transmembrane helix</keyword>
<dbReference type="WBParaSite" id="ALUE_0000289701-mRNA-1">
    <property type="protein sequence ID" value="ALUE_0000289701-mRNA-1"/>
    <property type="gene ID" value="ALUE_0000289701"/>
</dbReference>
<sequence length="371" mass="42103">MSGMCESEATPTVRHDHARGQRSDCTLEIRVARHHARWGIGGKVDNVRGGPRGPIRTLSLPTFLCAVAMWSSPLLLSLTSVFGLLGLALTALALATDCWTDYQVNRREIINAMNRQTELNMRLKDNVVHNPLYFSRNYGLFLVCFPDAVPSDIGSFSKFGSPCIWNGDYHPSDIAFEKYSRLQLYRYYSMWGAALLYLLGLTVFAACSVLGMIGCWRRSTKFVLATALFMLFSVMFLAGSMACWHFVNYLERHVLEVSPFYKSWESILKQTTRFSYGWSYVISWVGIGFILLACTFMLLSYKKIKEEEERAFEVKHSSYMMPNLYEKSSAIMPYTYGTYGGYGPASYPATYYGQYAPSANAAYYGYMTYAH</sequence>
<protein>
    <submittedName>
        <fullName evidence="7">Uncharacterized protein</fullName>
    </submittedName>
</protein>
<feature type="transmembrane region" description="Helical" evidence="5">
    <location>
        <begin position="222"/>
        <end position="247"/>
    </location>
</feature>
<feature type="transmembrane region" description="Helical" evidence="5">
    <location>
        <begin position="188"/>
        <end position="210"/>
    </location>
</feature>
<name>A0A9J2NZA4_ASCLU</name>
<proteinExistence type="predicted"/>
<dbReference type="Gene3D" id="1.20.140.150">
    <property type="match status" value="1"/>
</dbReference>
<evidence type="ECO:0000256" key="3">
    <source>
        <dbReference type="ARBA" id="ARBA00022989"/>
    </source>
</evidence>
<keyword evidence="6" id="KW-1185">Reference proteome</keyword>
<feature type="transmembrane region" description="Helical" evidence="5">
    <location>
        <begin position="278"/>
        <end position="301"/>
    </location>
</feature>
<evidence type="ECO:0000256" key="2">
    <source>
        <dbReference type="ARBA" id="ARBA00022692"/>
    </source>
</evidence>
<reference evidence="7" key="1">
    <citation type="submission" date="2023-03" db="UniProtKB">
        <authorList>
            <consortium name="WormBaseParasite"/>
        </authorList>
    </citation>
    <scope>IDENTIFICATION</scope>
</reference>
<dbReference type="PANTHER" id="PTHR21215:SF0">
    <property type="entry name" value="LD36024P"/>
    <property type="match status" value="1"/>
</dbReference>
<evidence type="ECO:0000256" key="4">
    <source>
        <dbReference type="ARBA" id="ARBA00023136"/>
    </source>
</evidence>
<evidence type="ECO:0000313" key="7">
    <source>
        <dbReference type="WBParaSite" id="ALUE_0000289701-mRNA-1"/>
    </source>
</evidence>
<evidence type="ECO:0000256" key="5">
    <source>
        <dbReference type="SAM" id="Phobius"/>
    </source>
</evidence>
<organism evidence="6 7">
    <name type="scientific">Ascaris lumbricoides</name>
    <name type="common">Giant roundworm</name>
    <dbReference type="NCBI Taxonomy" id="6252"/>
    <lineage>
        <taxon>Eukaryota</taxon>
        <taxon>Metazoa</taxon>
        <taxon>Ecdysozoa</taxon>
        <taxon>Nematoda</taxon>
        <taxon>Chromadorea</taxon>
        <taxon>Rhabditida</taxon>
        <taxon>Spirurina</taxon>
        <taxon>Ascaridomorpha</taxon>
        <taxon>Ascaridoidea</taxon>
        <taxon>Ascarididae</taxon>
        <taxon>Ascaris</taxon>
    </lineage>
</organism>
<feature type="transmembrane region" description="Helical" evidence="5">
    <location>
        <begin position="74"/>
        <end position="95"/>
    </location>
</feature>
<accession>A0A9J2NZA4</accession>
<keyword evidence="2 5" id="KW-0812">Transmembrane</keyword>
<dbReference type="Pfam" id="PF13903">
    <property type="entry name" value="Claudin_2"/>
    <property type="match status" value="1"/>
</dbReference>
<dbReference type="PANTHER" id="PTHR21215">
    <property type="entry name" value="LD36024P"/>
    <property type="match status" value="1"/>
</dbReference>
<evidence type="ECO:0000256" key="1">
    <source>
        <dbReference type="ARBA" id="ARBA00004141"/>
    </source>
</evidence>
<dbReference type="InterPro" id="IPR004031">
    <property type="entry name" value="PMP22/EMP/MP20/Claudin"/>
</dbReference>
<comment type="subcellular location">
    <subcellularLocation>
        <location evidence="1">Membrane</location>
        <topology evidence="1">Multi-pass membrane protein</topology>
    </subcellularLocation>
</comment>
<dbReference type="GO" id="GO:0016020">
    <property type="term" value="C:membrane"/>
    <property type="evidence" value="ECO:0007669"/>
    <property type="project" value="UniProtKB-SubCell"/>
</dbReference>
<dbReference type="AlphaFoldDB" id="A0A9J2NZA4"/>
<dbReference type="Proteomes" id="UP000036681">
    <property type="component" value="Unplaced"/>
</dbReference>